<keyword evidence="2" id="KW-0539">Nucleus</keyword>
<dbReference type="GO" id="GO:0005737">
    <property type="term" value="C:cytoplasm"/>
    <property type="evidence" value="ECO:0007669"/>
    <property type="project" value="InterPro"/>
</dbReference>
<comment type="subcellular location">
    <subcellularLocation>
        <location evidence="1">Nucleus</location>
    </subcellularLocation>
</comment>
<accession>A0A9W6TWK1</accession>
<dbReference type="InterPro" id="IPR032368">
    <property type="entry name" value="RPN13_DEUBAD"/>
</dbReference>
<feature type="domain" description="DEUBAD" evidence="4">
    <location>
        <begin position="144"/>
        <end position="255"/>
    </location>
</feature>
<protein>
    <submittedName>
        <fullName evidence="5">Unnamed protein product</fullName>
    </submittedName>
</protein>
<dbReference type="AlphaFoldDB" id="A0A9W6TWK1"/>
<evidence type="ECO:0000313" key="5">
    <source>
        <dbReference type="EMBL" id="GMF21295.1"/>
    </source>
</evidence>
<dbReference type="Gene3D" id="1.10.2020.20">
    <property type="match status" value="1"/>
</dbReference>
<dbReference type="Pfam" id="PF16550">
    <property type="entry name" value="RPN13_C"/>
    <property type="match status" value="1"/>
</dbReference>
<evidence type="ECO:0000256" key="1">
    <source>
        <dbReference type="ARBA" id="ARBA00004123"/>
    </source>
</evidence>
<dbReference type="GO" id="GO:0061133">
    <property type="term" value="F:endopeptidase activator activity"/>
    <property type="evidence" value="ECO:0007669"/>
    <property type="project" value="TreeGrafter"/>
</dbReference>
<sequence>MMEGLYPYGLAGHCRSASARSGCHLCSVFCEFEADQLCIFPRVDRAAPSAPTAGSSSSTPAPASAAVPPQPASAAPAATPAPTVSVPAPSTATPGGGTLTTADLQRAMASFQQFAVGVPLACGGSDATALGSEWCSLTFFWCRHYQQPKPVSLTKLLSADNMSSIFDDPACVEALLPHLPEGSQTPAELRATVSLTILRSPQLRQSIGSLVSALQTGNFNAVMANFGLDPAAGAAKLAFGDGKSNVAECLARGFY</sequence>
<dbReference type="Proteomes" id="UP001165083">
    <property type="component" value="Unassembled WGS sequence"/>
</dbReference>
<dbReference type="InterPro" id="IPR044867">
    <property type="entry name" value="DEUBAD_dom"/>
</dbReference>
<dbReference type="GO" id="GO:0070628">
    <property type="term" value="F:proteasome binding"/>
    <property type="evidence" value="ECO:0007669"/>
    <property type="project" value="TreeGrafter"/>
</dbReference>
<dbReference type="OrthoDB" id="340431at2759"/>
<feature type="compositionally biased region" description="Low complexity" evidence="3">
    <location>
        <begin position="49"/>
        <end position="93"/>
    </location>
</feature>
<reference evidence="5" key="1">
    <citation type="submission" date="2023-04" db="EMBL/GenBank/DDBJ databases">
        <title>Phytophthora lilii NBRC 32176.</title>
        <authorList>
            <person name="Ichikawa N."/>
            <person name="Sato H."/>
            <person name="Tonouchi N."/>
        </authorList>
    </citation>
    <scope>NUCLEOTIDE SEQUENCE</scope>
    <source>
        <strain evidence="5">NBRC 32176</strain>
    </source>
</reference>
<evidence type="ECO:0000256" key="3">
    <source>
        <dbReference type="SAM" id="MobiDB-lite"/>
    </source>
</evidence>
<dbReference type="InterPro" id="IPR006773">
    <property type="entry name" value="Rpn13/ADRM1"/>
</dbReference>
<dbReference type="GO" id="GO:0005634">
    <property type="term" value="C:nucleus"/>
    <property type="evidence" value="ECO:0007669"/>
    <property type="project" value="UniProtKB-SubCell"/>
</dbReference>
<gene>
    <name evidence="5" type="ORF">Plil01_000839100</name>
</gene>
<proteinExistence type="predicted"/>
<name>A0A9W6TWK1_9STRA</name>
<evidence type="ECO:0000256" key="2">
    <source>
        <dbReference type="ARBA" id="ARBA00023242"/>
    </source>
</evidence>
<dbReference type="PANTHER" id="PTHR12225">
    <property type="entry name" value="ADHESION REGULATING MOLECULE 1 110 KDA CELL MEMBRANE GLYCOPROTEIN"/>
    <property type="match status" value="1"/>
</dbReference>
<dbReference type="GO" id="GO:0008541">
    <property type="term" value="C:proteasome regulatory particle, lid subcomplex"/>
    <property type="evidence" value="ECO:0007669"/>
    <property type="project" value="TreeGrafter"/>
</dbReference>
<evidence type="ECO:0000259" key="4">
    <source>
        <dbReference type="PROSITE" id="PS51916"/>
    </source>
</evidence>
<dbReference type="InterPro" id="IPR038108">
    <property type="entry name" value="RPN13_DEUBAD_sf"/>
</dbReference>
<comment type="caution">
    <text evidence="5">The sequence shown here is derived from an EMBL/GenBank/DDBJ whole genome shotgun (WGS) entry which is preliminary data.</text>
</comment>
<evidence type="ECO:0000313" key="6">
    <source>
        <dbReference type="Proteomes" id="UP001165083"/>
    </source>
</evidence>
<feature type="region of interest" description="Disordered" evidence="3">
    <location>
        <begin position="49"/>
        <end position="99"/>
    </location>
</feature>
<dbReference type="PROSITE" id="PS51916">
    <property type="entry name" value="DEUBAD"/>
    <property type="match status" value="1"/>
</dbReference>
<keyword evidence="6" id="KW-1185">Reference proteome</keyword>
<dbReference type="PANTHER" id="PTHR12225:SF0">
    <property type="entry name" value="PROTEASOMAL UBIQUITIN RECEPTOR ADRM1"/>
    <property type="match status" value="1"/>
</dbReference>
<organism evidence="5 6">
    <name type="scientific">Phytophthora lilii</name>
    <dbReference type="NCBI Taxonomy" id="2077276"/>
    <lineage>
        <taxon>Eukaryota</taxon>
        <taxon>Sar</taxon>
        <taxon>Stramenopiles</taxon>
        <taxon>Oomycota</taxon>
        <taxon>Peronosporomycetes</taxon>
        <taxon>Peronosporales</taxon>
        <taxon>Peronosporaceae</taxon>
        <taxon>Phytophthora</taxon>
    </lineage>
</organism>
<dbReference type="EMBL" id="BSXW01000403">
    <property type="protein sequence ID" value="GMF21295.1"/>
    <property type="molecule type" value="Genomic_DNA"/>
</dbReference>